<feature type="transmembrane region" description="Helical" evidence="1">
    <location>
        <begin position="58"/>
        <end position="78"/>
    </location>
</feature>
<reference evidence="2 3" key="1">
    <citation type="submission" date="2019-05" db="EMBL/GenBank/DDBJ databases">
        <title>Another draft genome of Portunus trituberculatus and its Hox gene families provides insights of decapod evolution.</title>
        <authorList>
            <person name="Jeong J.-H."/>
            <person name="Song I."/>
            <person name="Kim S."/>
            <person name="Choi T."/>
            <person name="Kim D."/>
            <person name="Ryu S."/>
            <person name="Kim W."/>
        </authorList>
    </citation>
    <scope>NUCLEOTIDE SEQUENCE [LARGE SCALE GENOMIC DNA]</scope>
    <source>
        <tissue evidence="2">Muscle</tissue>
    </source>
</reference>
<organism evidence="2 3">
    <name type="scientific">Portunus trituberculatus</name>
    <name type="common">Swimming crab</name>
    <name type="synonym">Neptunus trituberculatus</name>
    <dbReference type="NCBI Taxonomy" id="210409"/>
    <lineage>
        <taxon>Eukaryota</taxon>
        <taxon>Metazoa</taxon>
        <taxon>Ecdysozoa</taxon>
        <taxon>Arthropoda</taxon>
        <taxon>Crustacea</taxon>
        <taxon>Multicrustacea</taxon>
        <taxon>Malacostraca</taxon>
        <taxon>Eumalacostraca</taxon>
        <taxon>Eucarida</taxon>
        <taxon>Decapoda</taxon>
        <taxon>Pleocyemata</taxon>
        <taxon>Brachyura</taxon>
        <taxon>Eubrachyura</taxon>
        <taxon>Portunoidea</taxon>
        <taxon>Portunidae</taxon>
        <taxon>Portuninae</taxon>
        <taxon>Portunus</taxon>
    </lineage>
</organism>
<keyword evidence="1" id="KW-0472">Membrane</keyword>
<dbReference type="AlphaFoldDB" id="A0A5B7JJB3"/>
<protein>
    <submittedName>
        <fullName evidence="2">Uncharacterized protein</fullName>
    </submittedName>
</protein>
<gene>
    <name evidence="2" type="ORF">E2C01_091543</name>
</gene>
<dbReference type="EMBL" id="VSRR010105363">
    <property type="protein sequence ID" value="MPC96292.1"/>
    <property type="molecule type" value="Genomic_DNA"/>
</dbReference>
<accession>A0A5B7JJB3</accession>
<keyword evidence="1" id="KW-0812">Transmembrane</keyword>
<sequence length="94" mass="10498">MERLLLARAASSLPSVGPCSQSTEVKLRWLSAVTKAFHLKRDAAEVKMTVFTLHQLCYLPFFLSSFIICCFSLVVFLCNRGALFLQAFLQPVIG</sequence>
<evidence type="ECO:0000256" key="1">
    <source>
        <dbReference type="SAM" id="Phobius"/>
    </source>
</evidence>
<name>A0A5B7JJB3_PORTR</name>
<comment type="caution">
    <text evidence="2">The sequence shown here is derived from an EMBL/GenBank/DDBJ whole genome shotgun (WGS) entry which is preliminary data.</text>
</comment>
<dbReference type="Proteomes" id="UP000324222">
    <property type="component" value="Unassembled WGS sequence"/>
</dbReference>
<evidence type="ECO:0000313" key="3">
    <source>
        <dbReference type="Proteomes" id="UP000324222"/>
    </source>
</evidence>
<evidence type="ECO:0000313" key="2">
    <source>
        <dbReference type="EMBL" id="MPC96292.1"/>
    </source>
</evidence>
<keyword evidence="3" id="KW-1185">Reference proteome</keyword>
<keyword evidence="1" id="KW-1133">Transmembrane helix</keyword>
<proteinExistence type="predicted"/>